<dbReference type="Proteomes" id="UP000002358">
    <property type="component" value="Chromosome 2"/>
</dbReference>
<evidence type="ECO:0000256" key="1">
    <source>
        <dbReference type="PROSITE-ProRule" id="PRU00117"/>
    </source>
</evidence>
<dbReference type="GeneID" id="100117275"/>
<dbReference type="GO" id="GO:0006355">
    <property type="term" value="P:regulation of DNA-templated transcription"/>
    <property type="evidence" value="ECO:0007669"/>
    <property type="project" value="TreeGrafter"/>
</dbReference>
<proteinExistence type="predicted"/>
<reference evidence="3" key="1">
    <citation type="submission" date="2021-01" db="UniProtKB">
        <authorList>
            <consortium name="EnsemblMetazoa"/>
        </authorList>
    </citation>
    <scope>IDENTIFICATION</scope>
</reference>
<feature type="domain" description="K Homology" evidence="2">
    <location>
        <begin position="130"/>
        <end position="196"/>
    </location>
</feature>
<dbReference type="PROSITE" id="PS50084">
    <property type="entry name" value="KH_TYPE_1"/>
    <property type="match status" value="1"/>
</dbReference>
<organism evidence="3 4">
    <name type="scientific">Nasonia vitripennis</name>
    <name type="common">Parasitic wasp</name>
    <dbReference type="NCBI Taxonomy" id="7425"/>
    <lineage>
        <taxon>Eukaryota</taxon>
        <taxon>Metazoa</taxon>
        <taxon>Ecdysozoa</taxon>
        <taxon>Arthropoda</taxon>
        <taxon>Hexapoda</taxon>
        <taxon>Insecta</taxon>
        <taxon>Pterygota</taxon>
        <taxon>Neoptera</taxon>
        <taxon>Endopterygota</taxon>
        <taxon>Hymenoptera</taxon>
        <taxon>Apocrita</taxon>
        <taxon>Proctotrupomorpha</taxon>
        <taxon>Chalcidoidea</taxon>
        <taxon>Pteromalidae</taxon>
        <taxon>Pteromalinae</taxon>
        <taxon>Nasonia</taxon>
    </lineage>
</organism>
<dbReference type="AlphaFoldDB" id="A0A7M7G2Q9"/>
<dbReference type="OrthoDB" id="277832at2759"/>
<dbReference type="InParanoid" id="A0A7M7G2Q9"/>
<keyword evidence="4" id="KW-1185">Reference proteome</keyword>
<evidence type="ECO:0000313" key="4">
    <source>
        <dbReference type="Proteomes" id="UP000002358"/>
    </source>
</evidence>
<dbReference type="SMR" id="A0A7M7G2Q9"/>
<dbReference type="KEGG" id="nvi:100117275"/>
<protein>
    <recommendedName>
        <fullName evidence="2">K Homology domain-containing protein</fullName>
    </recommendedName>
</protein>
<dbReference type="GO" id="GO:0005634">
    <property type="term" value="C:nucleus"/>
    <property type="evidence" value="ECO:0007669"/>
    <property type="project" value="TreeGrafter"/>
</dbReference>
<dbReference type="RefSeq" id="XP_001601565.2">
    <property type="nucleotide sequence ID" value="XM_001601515.6"/>
</dbReference>
<dbReference type="InterPro" id="IPR004087">
    <property type="entry name" value="KH_dom"/>
</dbReference>
<dbReference type="Pfam" id="PF10469">
    <property type="entry name" value="AKAP7_NLS"/>
    <property type="match status" value="1"/>
</dbReference>
<dbReference type="InterPro" id="IPR009210">
    <property type="entry name" value="ASCC1"/>
</dbReference>
<dbReference type="InterPro" id="IPR036612">
    <property type="entry name" value="KH_dom_type_1_sf"/>
</dbReference>
<dbReference type="GO" id="GO:0006307">
    <property type="term" value="P:DNA alkylation repair"/>
    <property type="evidence" value="ECO:0007669"/>
    <property type="project" value="InterPro"/>
</dbReference>
<dbReference type="FunCoup" id="A0A7M7G2Q9">
    <property type="interactions" value="1494"/>
</dbReference>
<evidence type="ECO:0000313" key="3">
    <source>
        <dbReference type="EnsemblMetazoa" id="XP_001601565"/>
    </source>
</evidence>
<dbReference type="EnsemblMetazoa" id="XM_001601515">
    <property type="protein sequence ID" value="XP_001601565"/>
    <property type="gene ID" value="LOC100117275"/>
</dbReference>
<dbReference type="GO" id="GO:0003723">
    <property type="term" value="F:RNA binding"/>
    <property type="evidence" value="ECO:0007669"/>
    <property type="project" value="UniProtKB-UniRule"/>
</dbReference>
<keyword evidence="1" id="KW-0694">RNA-binding</keyword>
<dbReference type="InterPro" id="IPR009097">
    <property type="entry name" value="Cyclic_Pdiesterase"/>
</dbReference>
<dbReference type="SUPFAM" id="SSF55144">
    <property type="entry name" value="LigT-like"/>
    <property type="match status" value="1"/>
</dbReference>
<dbReference type="InterPro" id="IPR004088">
    <property type="entry name" value="KH_dom_type_1"/>
</dbReference>
<accession>A0A7M7G2Q9</accession>
<dbReference type="Gene3D" id="3.30.1370.10">
    <property type="entry name" value="K Homology domain, type 1"/>
    <property type="match status" value="1"/>
</dbReference>
<dbReference type="SMART" id="SM00322">
    <property type="entry name" value="KH"/>
    <property type="match status" value="1"/>
</dbReference>
<dbReference type="InterPro" id="IPR019510">
    <property type="entry name" value="AKAP7-like_phosphoesterase"/>
</dbReference>
<dbReference type="Pfam" id="PF00013">
    <property type="entry name" value="KH_1"/>
    <property type="match status" value="1"/>
</dbReference>
<dbReference type="SUPFAM" id="SSF54791">
    <property type="entry name" value="Eukaryotic type KH-domain (KH-domain type I)"/>
    <property type="match status" value="1"/>
</dbReference>
<dbReference type="PANTHER" id="PTHR13360:SF1">
    <property type="entry name" value="ACTIVATING SIGNAL COINTEGRATOR 1 COMPLEX SUBUNIT 1"/>
    <property type="match status" value="1"/>
</dbReference>
<name>A0A7M7G2Q9_NASVI</name>
<dbReference type="Gene3D" id="3.90.1140.10">
    <property type="entry name" value="Cyclic phosphodiesterase"/>
    <property type="match status" value="1"/>
</dbReference>
<sequence>MFCSIIRNNGFNYLSCINCISPFKNASMTKSIYPMLMLQDKSKQLQAILRNIKKYSFINLLAPLHLKKTNLSIMDDVTELADLAEEQEIFDESKKLVMNIRENLSKSESESTDQEIIESIPIEKVPYKEDQYQHSFNINRNHYKHIVGVKGTMLQKLCSETKTIIRVSKKKKHVVIIGSIQKRIIHAKRRIDNLIQNSNNKLSFTHFISIPTNVSEVQQHFLKFKEDVLINCDKEATGFDEDMFQKPEKLHLTICMLHLLDDTDQRKAIRALNACKKEIIDPILQEKGPLTIEFRGLKCMERNSTKAKVLYAKVQEETGLLQKIADQISKYFVQQGFSRKEHDNVTLHMTVINTFYLKKKKQKFMHKNFDATQILKDHENTYFGKINLSTFHLSQLTAKSADGYFEATAKIEL</sequence>
<evidence type="ECO:0000259" key="2">
    <source>
        <dbReference type="SMART" id="SM00322"/>
    </source>
</evidence>
<dbReference type="PANTHER" id="PTHR13360">
    <property type="entry name" value="ACTIVATING SIGNAL COINTEGRATOR 1 COMPLEX SUBUNIT 1"/>
    <property type="match status" value="1"/>
</dbReference>